<dbReference type="InterPro" id="IPR032350">
    <property type="entry name" value="Nbr1_FW"/>
</dbReference>
<feature type="compositionally biased region" description="Basic and acidic residues" evidence="5">
    <location>
        <begin position="1178"/>
        <end position="1193"/>
    </location>
</feature>
<dbReference type="PROSITE" id="PS01357">
    <property type="entry name" value="ZF_ZZ_1"/>
    <property type="match status" value="1"/>
</dbReference>
<feature type="region of interest" description="Disordered" evidence="5">
    <location>
        <begin position="394"/>
        <end position="421"/>
    </location>
</feature>
<dbReference type="Gene3D" id="3.30.60.90">
    <property type="match status" value="3"/>
</dbReference>
<dbReference type="Gene3D" id="2.60.40.10">
    <property type="entry name" value="Immunoglobulins"/>
    <property type="match status" value="1"/>
</dbReference>
<keyword evidence="1" id="KW-0479">Metal-binding</keyword>
<dbReference type="EMBL" id="JBBXMP010000017">
    <property type="protein sequence ID" value="KAL0068585.1"/>
    <property type="molecule type" value="Genomic_DNA"/>
</dbReference>
<feature type="region of interest" description="Disordered" evidence="5">
    <location>
        <begin position="1333"/>
        <end position="1426"/>
    </location>
</feature>
<evidence type="ECO:0000313" key="8">
    <source>
        <dbReference type="Proteomes" id="UP001437256"/>
    </source>
</evidence>
<feature type="region of interest" description="Disordered" evidence="5">
    <location>
        <begin position="1163"/>
        <end position="1195"/>
    </location>
</feature>
<evidence type="ECO:0000256" key="5">
    <source>
        <dbReference type="SAM" id="MobiDB-lite"/>
    </source>
</evidence>
<dbReference type="InterPro" id="IPR000433">
    <property type="entry name" value="Znf_ZZ"/>
</dbReference>
<feature type="compositionally biased region" description="Pro residues" evidence="5">
    <location>
        <begin position="964"/>
        <end position="975"/>
    </location>
</feature>
<feature type="compositionally biased region" description="Acidic residues" evidence="5">
    <location>
        <begin position="1164"/>
        <end position="1177"/>
    </location>
</feature>
<proteinExistence type="predicted"/>
<dbReference type="InterPro" id="IPR013783">
    <property type="entry name" value="Ig-like_fold"/>
</dbReference>
<feature type="compositionally biased region" description="Acidic residues" evidence="5">
    <location>
        <begin position="1393"/>
        <end position="1426"/>
    </location>
</feature>
<dbReference type="CDD" id="cd02340">
    <property type="entry name" value="ZZ_NBR1_like"/>
    <property type="match status" value="1"/>
</dbReference>
<keyword evidence="3" id="KW-0862">Zinc</keyword>
<dbReference type="PANTHER" id="PTHR20930:SF0">
    <property type="entry name" value="PROTEIN ILRUN"/>
    <property type="match status" value="1"/>
</dbReference>
<dbReference type="CDD" id="cd14947">
    <property type="entry name" value="NBR1_like"/>
    <property type="match status" value="1"/>
</dbReference>
<feature type="compositionally biased region" description="Basic and acidic residues" evidence="5">
    <location>
        <begin position="1333"/>
        <end position="1347"/>
    </location>
</feature>
<dbReference type="PROSITE" id="PS50135">
    <property type="entry name" value="ZF_ZZ_2"/>
    <property type="match status" value="3"/>
</dbReference>
<keyword evidence="2 4" id="KW-0863">Zinc-finger</keyword>
<feature type="region of interest" description="Disordered" evidence="5">
    <location>
        <begin position="924"/>
        <end position="982"/>
    </location>
</feature>
<feature type="compositionally biased region" description="Low complexity" evidence="5">
    <location>
        <begin position="1383"/>
        <end position="1392"/>
    </location>
</feature>
<keyword evidence="8" id="KW-1185">Reference proteome</keyword>
<accession>A0ABR3A504</accession>
<dbReference type="Proteomes" id="UP001437256">
    <property type="component" value="Unassembled WGS sequence"/>
</dbReference>
<feature type="domain" description="ZZ-type" evidence="6">
    <location>
        <begin position="556"/>
        <end position="608"/>
    </location>
</feature>
<feature type="region of interest" description="Disordered" evidence="5">
    <location>
        <begin position="148"/>
        <end position="173"/>
    </location>
</feature>
<evidence type="ECO:0000256" key="4">
    <source>
        <dbReference type="PROSITE-ProRule" id="PRU00228"/>
    </source>
</evidence>
<sequence length="1426" mass="156075">MFTVKATYRGETLFPSFHQIYHQLYRVFPISHNYYLSKLLFSPDSTVSKSRILLAREVHGQEDYQRAVASHASTKGIWSNPLLKFFVYDETPHKLPALPSPFTSGTSSISSTPATSIASTLPDPYSTNGFTPISFSLIPPPPIIFSSVSTPSQSAQATPRPLTPRSPPKSPQQIQAPVHVPTFCCEGLQEIKSLVLSFKEDLEKVNASLEDAQTRNVPALPAKPISNSLPPASPLCASCATALKTGPSFGCQRCAAIFCFECGAGSSYFPHVECADGGYKHACSVRPCESPSDPSQSLSSQPQNMSSSPPPLPANKPVSPSTATPIYPSLCIYKWCWLCSKLKQGHWYGCELCGSNSCPECRESDVSLCAFGSDSHKWKRQTCGHCPQSIDLQTPTSATSDGADADVPMNSPAASPPPPLPQVAHLLPPSTTASSRPLPSPPLHIPGATPVAAPQDTLPAHGGVQCDSCNVIPIRGVRHKCLDCLDYDLCSNCISSGGAEQHNPFHEFFEVREPGRVVVHTVYSGRGERDANTRATPAPEPQIVPEAPEAPSEPTVHSATCNLCDSRIRGSRYKCVDCPDFDTCEGCFAITHVHHPRHTFVRMENIEQLIRRVQPDRPMHYAVCDSCQKGIYGVRFKCMHPQCPDFDLCEDCEAHPISVHPSSHPMLKLRDPESAIPTIVKVGRSKAARPASETVGEVRRRIQGLSPAPVPPLIDRICREDQSPLPTLPRRLPSVINASTVPSPIMYEHGYAPLPPQTVKPPSPFFYAESDRSISPPNIDYRGPVAAEHSEPAVPYTISRSPPVLPTPPRVVNQEKEWDPEAFWRRLTEPAQRVPSPSPKKVTFTPWLATSANETPETLPPLTVHDLPDPFIVPLSSSPLESHDTRLRDPLFSTDPFPKTEAALDDSWPIPPVMAIPDLVAPFSDRHDDRAPWRSTPESSAAPEAIKIVSAAGPSESRSTPSFPDLPPPPPPRIPTPIDSHPAHTEWETFKEKYPDWMNSWLHRFVAPLPPSDSSISASSIPTSLVSTTAPSPVIAPSSARIISETESQTRILPVETVRESRVQLPMSVPISEASVQKETDEADNFWGFNRGVNHLTGDDGAAIEEEQASFEKDLLKSLKASEQLDITAMSPGVVTSPLMGELLNRPTSVSRSSTALNLREILNEEPSESNPPEVEEPVEKETEGEEKPTKELDEQEPLISAFNRQLSVSSPLPFEAKFVSDRSIPDGQIFPPGAEFIKSWRMKNSSTRDWDENTELVWVGGDDLTRNKSSNDKAVKVGRVDPGKEVDVSTGELKAPEREGRFVAYYRLRDSDGNLFGDSIWFDIVVKGTHDQEDHHESGESSDEFKSMSSSSVIVMPQAANDANDTISRSSSLTAEVESDTDTSSISLLSVDSDEEGDEEWEDSREQVPAEDADEYIVLYDDDSE</sequence>
<evidence type="ECO:0000256" key="2">
    <source>
        <dbReference type="ARBA" id="ARBA00022771"/>
    </source>
</evidence>
<comment type="caution">
    <text evidence="7">The sequence shown here is derived from an EMBL/GenBank/DDBJ whole genome shotgun (WGS) entry which is preliminary data.</text>
</comment>
<feature type="domain" description="ZZ-type" evidence="6">
    <location>
        <begin position="461"/>
        <end position="516"/>
    </location>
</feature>
<feature type="compositionally biased region" description="Low complexity" evidence="5">
    <location>
        <begin position="293"/>
        <end position="307"/>
    </location>
</feature>
<feature type="compositionally biased region" description="Polar residues" evidence="5">
    <location>
        <begin position="1362"/>
        <end position="1375"/>
    </location>
</feature>
<feature type="compositionally biased region" description="Pro residues" evidence="5">
    <location>
        <begin position="161"/>
        <end position="170"/>
    </location>
</feature>
<dbReference type="Pfam" id="PF16158">
    <property type="entry name" value="N_BRCA1_IG"/>
    <property type="match status" value="1"/>
</dbReference>
<dbReference type="SUPFAM" id="SSF57850">
    <property type="entry name" value="RING/U-box"/>
    <property type="match status" value="3"/>
</dbReference>
<protein>
    <recommendedName>
        <fullName evidence="6">ZZ-type domain-containing protein</fullName>
    </recommendedName>
</protein>
<feature type="domain" description="ZZ-type" evidence="6">
    <location>
        <begin position="619"/>
        <end position="674"/>
    </location>
</feature>
<evidence type="ECO:0000256" key="3">
    <source>
        <dbReference type="ARBA" id="ARBA00022833"/>
    </source>
</evidence>
<feature type="region of interest" description="Disordered" evidence="5">
    <location>
        <begin position="527"/>
        <end position="552"/>
    </location>
</feature>
<feature type="region of interest" description="Disordered" evidence="5">
    <location>
        <begin position="293"/>
        <end position="319"/>
    </location>
</feature>
<organism evidence="7 8">
    <name type="scientific">Marasmius tenuissimus</name>
    <dbReference type="NCBI Taxonomy" id="585030"/>
    <lineage>
        <taxon>Eukaryota</taxon>
        <taxon>Fungi</taxon>
        <taxon>Dikarya</taxon>
        <taxon>Basidiomycota</taxon>
        <taxon>Agaricomycotina</taxon>
        <taxon>Agaricomycetes</taxon>
        <taxon>Agaricomycetidae</taxon>
        <taxon>Agaricales</taxon>
        <taxon>Marasmiineae</taxon>
        <taxon>Marasmiaceae</taxon>
        <taxon>Marasmius</taxon>
    </lineage>
</organism>
<evidence type="ECO:0000256" key="1">
    <source>
        <dbReference type="ARBA" id="ARBA00022723"/>
    </source>
</evidence>
<reference evidence="7 8" key="1">
    <citation type="submission" date="2024-05" db="EMBL/GenBank/DDBJ databases">
        <title>A draft genome resource for the thread blight pathogen Marasmius tenuissimus strain MS-2.</title>
        <authorList>
            <person name="Yulfo-Soto G.E."/>
            <person name="Baruah I.K."/>
            <person name="Amoako-Attah I."/>
            <person name="Bukari Y."/>
            <person name="Meinhardt L.W."/>
            <person name="Bailey B.A."/>
            <person name="Cohen S.P."/>
        </authorList>
    </citation>
    <scope>NUCLEOTIDE SEQUENCE [LARGE SCALE GENOMIC DNA]</scope>
    <source>
        <strain evidence="7 8">MS-2</strain>
    </source>
</reference>
<dbReference type="Pfam" id="PF00569">
    <property type="entry name" value="ZZ"/>
    <property type="match status" value="3"/>
</dbReference>
<name>A0ABR3A504_9AGAR</name>
<gene>
    <name evidence="7" type="ORF">AAF712_004300</name>
</gene>
<evidence type="ECO:0000313" key="7">
    <source>
        <dbReference type="EMBL" id="KAL0068585.1"/>
    </source>
</evidence>
<dbReference type="InterPro" id="IPR043145">
    <property type="entry name" value="Znf_ZZ_sf"/>
</dbReference>
<evidence type="ECO:0000259" key="6">
    <source>
        <dbReference type="PROSITE" id="PS50135"/>
    </source>
</evidence>
<dbReference type="SMART" id="SM00291">
    <property type="entry name" value="ZnF_ZZ"/>
    <property type="match status" value="3"/>
</dbReference>
<dbReference type="CDD" id="cd02249">
    <property type="entry name" value="ZZ"/>
    <property type="match status" value="2"/>
</dbReference>
<dbReference type="PANTHER" id="PTHR20930">
    <property type="entry name" value="OVARIAN CARCINOMA ANTIGEN CA125-RELATED"/>
    <property type="match status" value="1"/>
</dbReference>